<accession>A0A5M3M8F1</accession>
<evidence type="ECO:0000256" key="5">
    <source>
        <dbReference type="ARBA" id="ARBA00023004"/>
    </source>
</evidence>
<dbReference type="EMBL" id="JH711588">
    <property type="protein sequence ID" value="EIW75449.1"/>
    <property type="molecule type" value="Genomic_DNA"/>
</dbReference>
<dbReference type="RefSeq" id="XP_007774114.1">
    <property type="nucleotide sequence ID" value="XM_007775924.1"/>
</dbReference>
<organism evidence="8 9">
    <name type="scientific">Coniophora puteana (strain RWD-64-598)</name>
    <name type="common">Brown rot fungus</name>
    <dbReference type="NCBI Taxonomy" id="741705"/>
    <lineage>
        <taxon>Eukaryota</taxon>
        <taxon>Fungi</taxon>
        <taxon>Dikarya</taxon>
        <taxon>Basidiomycota</taxon>
        <taxon>Agaricomycotina</taxon>
        <taxon>Agaricomycetes</taxon>
        <taxon>Agaricomycetidae</taxon>
        <taxon>Boletales</taxon>
        <taxon>Coniophorineae</taxon>
        <taxon>Coniophoraceae</taxon>
        <taxon>Coniophora</taxon>
    </lineage>
</organism>
<proteinExistence type="predicted"/>
<feature type="region of interest" description="Disordered" evidence="6">
    <location>
        <begin position="1"/>
        <end position="25"/>
    </location>
</feature>
<reference evidence="9" key="1">
    <citation type="journal article" date="2012" name="Science">
        <title>The Paleozoic origin of enzymatic lignin decomposition reconstructed from 31 fungal genomes.</title>
        <authorList>
            <person name="Floudas D."/>
            <person name="Binder M."/>
            <person name="Riley R."/>
            <person name="Barry K."/>
            <person name="Blanchette R.A."/>
            <person name="Henrissat B."/>
            <person name="Martinez A.T."/>
            <person name="Otillar R."/>
            <person name="Spatafora J.W."/>
            <person name="Yadav J.S."/>
            <person name="Aerts A."/>
            <person name="Benoit I."/>
            <person name="Boyd A."/>
            <person name="Carlson A."/>
            <person name="Copeland A."/>
            <person name="Coutinho P.M."/>
            <person name="de Vries R.P."/>
            <person name="Ferreira P."/>
            <person name="Findley K."/>
            <person name="Foster B."/>
            <person name="Gaskell J."/>
            <person name="Glotzer D."/>
            <person name="Gorecki P."/>
            <person name="Heitman J."/>
            <person name="Hesse C."/>
            <person name="Hori C."/>
            <person name="Igarashi K."/>
            <person name="Jurgens J.A."/>
            <person name="Kallen N."/>
            <person name="Kersten P."/>
            <person name="Kohler A."/>
            <person name="Kuees U."/>
            <person name="Kumar T.K.A."/>
            <person name="Kuo A."/>
            <person name="LaButti K."/>
            <person name="Larrondo L.F."/>
            <person name="Lindquist E."/>
            <person name="Ling A."/>
            <person name="Lombard V."/>
            <person name="Lucas S."/>
            <person name="Lundell T."/>
            <person name="Martin R."/>
            <person name="McLaughlin D.J."/>
            <person name="Morgenstern I."/>
            <person name="Morin E."/>
            <person name="Murat C."/>
            <person name="Nagy L.G."/>
            <person name="Nolan M."/>
            <person name="Ohm R.A."/>
            <person name="Patyshakuliyeva A."/>
            <person name="Rokas A."/>
            <person name="Ruiz-Duenas F.J."/>
            <person name="Sabat G."/>
            <person name="Salamov A."/>
            <person name="Samejima M."/>
            <person name="Schmutz J."/>
            <person name="Slot J.C."/>
            <person name="St John F."/>
            <person name="Stenlid J."/>
            <person name="Sun H."/>
            <person name="Sun S."/>
            <person name="Syed K."/>
            <person name="Tsang A."/>
            <person name="Wiebenga A."/>
            <person name="Young D."/>
            <person name="Pisabarro A."/>
            <person name="Eastwood D.C."/>
            <person name="Martin F."/>
            <person name="Cullen D."/>
            <person name="Grigoriev I.V."/>
            <person name="Hibbett D.S."/>
        </authorList>
    </citation>
    <scope>NUCLEOTIDE SEQUENCE [LARGE SCALE GENOMIC DNA]</scope>
    <source>
        <strain evidence="9">RWD-64-598 SS2</strain>
    </source>
</reference>
<dbReference type="GeneID" id="19208457"/>
<evidence type="ECO:0000259" key="7">
    <source>
        <dbReference type="Pfam" id="PF12851"/>
    </source>
</evidence>
<evidence type="ECO:0000256" key="6">
    <source>
        <dbReference type="SAM" id="MobiDB-lite"/>
    </source>
</evidence>
<evidence type="ECO:0000256" key="4">
    <source>
        <dbReference type="ARBA" id="ARBA00023002"/>
    </source>
</evidence>
<dbReference type="InterPro" id="IPR024779">
    <property type="entry name" value="2OGFeDO_JBP1/TET_oxygenase_dom"/>
</dbReference>
<evidence type="ECO:0000313" key="8">
    <source>
        <dbReference type="EMBL" id="EIW75449.1"/>
    </source>
</evidence>
<comment type="caution">
    <text evidence="8">The sequence shown here is derived from an EMBL/GenBank/DDBJ whole genome shotgun (WGS) entry which is preliminary data.</text>
</comment>
<dbReference type="Gene3D" id="3.60.130.30">
    <property type="match status" value="1"/>
</dbReference>
<gene>
    <name evidence="8" type="ORF">CONPUDRAFT_65902</name>
</gene>
<dbReference type="Pfam" id="PF12851">
    <property type="entry name" value="Tet_JBP"/>
    <property type="match status" value="1"/>
</dbReference>
<keyword evidence="4" id="KW-0560">Oxidoreductase</keyword>
<dbReference type="GO" id="GO:0051213">
    <property type="term" value="F:dioxygenase activity"/>
    <property type="evidence" value="ECO:0007669"/>
    <property type="project" value="UniProtKB-KW"/>
</dbReference>
<keyword evidence="2" id="KW-0479">Metal-binding</keyword>
<protein>
    <recommendedName>
        <fullName evidence="7">2OGFeDO JBP1/TET oxygenase domain-containing protein</fullName>
    </recommendedName>
</protein>
<evidence type="ECO:0000256" key="2">
    <source>
        <dbReference type="ARBA" id="ARBA00022723"/>
    </source>
</evidence>
<dbReference type="OrthoDB" id="2692579at2759"/>
<keyword evidence="3" id="KW-0223">Dioxygenase</keyword>
<dbReference type="KEGG" id="cput:CONPUDRAFT_65902"/>
<evidence type="ECO:0000256" key="1">
    <source>
        <dbReference type="ARBA" id="ARBA00001954"/>
    </source>
</evidence>
<dbReference type="AlphaFoldDB" id="A0A5M3M8F1"/>
<comment type="cofactor">
    <cofactor evidence="1">
        <name>Fe(2+)</name>
        <dbReference type="ChEBI" id="CHEBI:29033"/>
    </cofactor>
</comment>
<evidence type="ECO:0000313" key="9">
    <source>
        <dbReference type="Proteomes" id="UP000053558"/>
    </source>
</evidence>
<name>A0A5M3M8F1_CONPW</name>
<dbReference type="Proteomes" id="UP000053558">
    <property type="component" value="Unassembled WGS sequence"/>
</dbReference>
<feature type="domain" description="2OGFeDO JBP1/TET oxygenase" evidence="7">
    <location>
        <begin position="157"/>
        <end position="286"/>
    </location>
</feature>
<keyword evidence="5" id="KW-0408">Iron</keyword>
<dbReference type="GO" id="GO:0046872">
    <property type="term" value="F:metal ion binding"/>
    <property type="evidence" value="ECO:0007669"/>
    <property type="project" value="UniProtKB-KW"/>
</dbReference>
<dbReference type="OMA" id="INISPAW"/>
<keyword evidence="9" id="KW-1185">Reference proteome</keyword>
<sequence>MIPSPGQALDKLPDSAFQPEPPQVSYPPDNCPFYSPDRDANTGRLLAVRPCKLVDLDGLAVAWFLPDVLSTARQAEIIDSLRLMGGLMADGIKQNDINDARNSSLLFKPAADCNAAGAGCINISPAWQMLGHETEDWPPKASANWQKNKTALSSWVAASRDVFALISAILSIVHPEQYRQGILCMKAMAQKPGVGPFASLWASAFNAATIIANRETLFHWDRRGRHWWFDILATCGKYTDGQFSLPATGIDFHYRPGTVVPFCGNVLCHAVPHCIGERICLAFYMRDVLHRIAKTGDGSWSKSIFTKT</sequence>
<evidence type="ECO:0000256" key="3">
    <source>
        <dbReference type="ARBA" id="ARBA00022964"/>
    </source>
</evidence>